<evidence type="ECO:0000313" key="2">
    <source>
        <dbReference type="EMBL" id="OSQ49440.1"/>
    </source>
</evidence>
<feature type="transmembrane region" description="Helical" evidence="1">
    <location>
        <begin position="248"/>
        <end position="269"/>
    </location>
</feature>
<evidence type="ECO:0000313" key="3">
    <source>
        <dbReference type="Proteomes" id="UP000193396"/>
    </source>
</evidence>
<dbReference type="RefSeq" id="WP_085615934.1">
    <property type="nucleotide sequence ID" value="NZ_CAXBPE010000007.1"/>
</dbReference>
<gene>
    <name evidence="2" type="ORF">TALK_03495</name>
</gene>
<feature type="transmembrane region" description="Helical" evidence="1">
    <location>
        <begin position="20"/>
        <end position="39"/>
    </location>
</feature>
<organism evidence="2 3">
    <name type="scientific">Thalassospira alkalitolerans</name>
    <dbReference type="NCBI Taxonomy" id="1293890"/>
    <lineage>
        <taxon>Bacteria</taxon>
        <taxon>Pseudomonadati</taxon>
        <taxon>Pseudomonadota</taxon>
        <taxon>Alphaproteobacteria</taxon>
        <taxon>Rhodospirillales</taxon>
        <taxon>Thalassospiraceae</taxon>
        <taxon>Thalassospira</taxon>
    </lineage>
</organism>
<keyword evidence="1" id="KW-1133">Transmembrane helix</keyword>
<dbReference type="STRING" id="1293890.TALK_03495"/>
<dbReference type="EMBL" id="JFKB01000002">
    <property type="protein sequence ID" value="OSQ49440.1"/>
    <property type="molecule type" value="Genomic_DNA"/>
</dbReference>
<keyword evidence="1" id="KW-0472">Membrane</keyword>
<accession>A0A1Y2LEP5</accession>
<feature type="transmembrane region" description="Helical" evidence="1">
    <location>
        <begin position="51"/>
        <end position="75"/>
    </location>
</feature>
<keyword evidence="1" id="KW-0812">Transmembrane</keyword>
<dbReference type="PANTHER" id="PTHR43471">
    <property type="entry name" value="ABC TRANSPORTER PERMEASE"/>
    <property type="match status" value="1"/>
</dbReference>
<protein>
    <submittedName>
        <fullName evidence="2">Membrane protein</fullName>
    </submittedName>
</protein>
<dbReference type="GO" id="GO:0005886">
    <property type="term" value="C:plasma membrane"/>
    <property type="evidence" value="ECO:0007669"/>
    <property type="project" value="UniProtKB-SubCell"/>
</dbReference>
<comment type="caution">
    <text evidence="2">The sequence shown here is derived from an EMBL/GenBank/DDBJ whole genome shotgun (WGS) entry which is preliminary data.</text>
</comment>
<feature type="transmembrane region" description="Helical" evidence="1">
    <location>
        <begin position="173"/>
        <end position="196"/>
    </location>
</feature>
<dbReference type="Pfam" id="PF12679">
    <property type="entry name" value="ABC2_membrane_2"/>
    <property type="match status" value="1"/>
</dbReference>
<reference evidence="2 3" key="1">
    <citation type="submission" date="2014-03" db="EMBL/GenBank/DDBJ databases">
        <title>The draft genome sequence of Thalassospira alkalitolerans JCM 18968.</title>
        <authorList>
            <person name="Lai Q."/>
            <person name="Shao Z."/>
        </authorList>
    </citation>
    <scope>NUCLEOTIDE SEQUENCE [LARGE SCALE GENOMIC DNA]</scope>
    <source>
        <strain evidence="2 3">JCM 18968</strain>
    </source>
</reference>
<sequence>MRELAIIAIKEFRDGIRNRWFLGAAGALILFSLSLTFLGSAPAGTVGVDPLAVTIVSLASLSVFLLPLMALLLSYDALVGEVERGTMLLLLTYPLSRADIILGKFVGQTLGLGLATVFGFGSAALVLVFGGVESDNWMAFVMLVGSSILLGAVFVALGLAISAMPRQRSAAAALAFGVWLCLVIVYDMALLGALVADGGEGISTSVFNTLLLVNPADAFRMINLSGFEDVRAAAGLVVSDLEGVADGFAPLVSLGLWVTVPLIFAVMLFRRKQI</sequence>
<dbReference type="OrthoDB" id="9805862at2"/>
<dbReference type="AlphaFoldDB" id="A0A1Y2LEP5"/>
<dbReference type="PANTHER" id="PTHR43471:SF1">
    <property type="entry name" value="ABC TRANSPORTER PERMEASE PROTEIN NOSY-RELATED"/>
    <property type="match status" value="1"/>
</dbReference>
<feature type="transmembrane region" description="Helical" evidence="1">
    <location>
        <begin position="137"/>
        <end position="161"/>
    </location>
</feature>
<keyword evidence="3" id="KW-1185">Reference proteome</keyword>
<name>A0A1Y2LEP5_9PROT</name>
<proteinExistence type="predicted"/>
<dbReference type="GO" id="GO:0140359">
    <property type="term" value="F:ABC-type transporter activity"/>
    <property type="evidence" value="ECO:0007669"/>
    <property type="project" value="InterPro"/>
</dbReference>
<dbReference type="Proteomes" id="UP000193396">
    <property type="component" value="Unassembled WGS sequence"/>
</dbReference>
<evidence type="ECO:0000256" key="1">
    <source>
        <dbReference type="SAM" id="Phobius"/>
    </source>
</evidence>
<feature type="transmembrane region" description="Helical" evidence="1">
    <location>
        <begin position="110"/>
        <end position="131"/>
    </location>
</feature>